<dbReference type="GO" id="GO:0003924">
    <property type="term" value="F:GTPase activity"/>
    <property type="evidence" value="ECO:0007669"/>
    <property type="project" value="InterPro"/>
</dbReference>
<dbReference type="AlphaFoldDB" id="A0A951Q835"/>
<dbReference type="Gene3D" id="3.40.50.300">
    <property type="entry name" value="P-loop containing nucleotide triphosphate hydrolases"/>
    <property type="match status" value="1"/>
</dbReference>
<evidence type="ECO:0000256" key="3">
    <source>
        <dbReference type="ARBA" id="ARBA00022801"/>
    </source>
</evidence>
<dbReference type="Pfam" id="PF00350">
    <property type="entry name" value="Dynamin_N"/>
    <property type="match status" value="1"/>
</dbReference>
<dbReference type="SUPFAM" id="SSF52540">
    <property type="entry name" value="P-loop containing nucleoside triphosphate hydrolases"/>
    <property type="match status" value="1"/>
</dbReference>
<dbReference type="PANTHER" id="PTHR10465:SF0">
    <property type="entry name" value="SARCALUMENIN"/>
    <property type="match status" value="1"/>
</dbReference>
<dbReference type="InterPro" id="IPR045063">
    <property type="entry name" value="Dynamin_N"/>
</dbReference>
<evidence type="ECO:0000313" key="8">
    <source>
        <dbReference type="Proteomes" id="UP000757435"/>
    </source>
</evidence>
<keyword evidence="3" id="KW-0378">Hydrolase</keyword>
<organism evidence="7 8">
    <name type="scientific">Drouetiella hepatica Uher 2000/2452</name>
    <dbReference type="NCBI Taxonomy" id="904376"/>
    <lineage>
        <taxon>Bacteria</taxon>
        <taxon>Bacillati</taxon>
        <taxon>Cyanobacteriota</taxon>
        <taxon>Cyanophyceae</taxon>
        <taxon>Oculatellales</taxon>
        <taxon>Oculatellaceae</taxon>
        <taxon>Drouetiella</taxon>
    </lineage>
</organism>
<gene>
    <name evidence="7" type="ORF">KME15_00695</name>
</gene>
<name>A0A951Q835_9CYAN</name>
<dbReference type="InterPro" id="IPR027094">
    <property type="entry name" value="Mitofusin_fam"/>
</dbReference>
<accession>A0A951Q835</accession>
<comment type="caution">
    <text evidence="7">The sequence shown here is derived from an EMBL/GenBank/DDBJ whole genome shotgun (WGS) entry which is preliminary data.</text>
</comment>
<protein>
    <submittedName>
        <fullName evidence="7">Dynamin family protein</fullName>
    </submittedName>
</protein>
<evidence type="ECO:0000256" key="1">
    <source>
        <dbReference type="ARBA" id="ARBA00004370"/>
    </source>
</evidence>
<evidence type="ECO:0000256" key="5">
    <source>
        <dbReference type="ARBA" id="ARBA00023136"/>
    </source>
</evidence>
<keyword evidence="4" id="KW-0342">GTP-binding</keyword>
<evidence type="ECO:0000313" key="7">
    <source>
        <dbReference type="EMBL" id="MBW4657166.1"/>
    </source>
</evidence>
<sequence>MSQAFPQCQNLQEQVNSLLELQQQEPLLRSQDTTAIQNSLRKAIAPTFEIVFAGAFSAGKSMLINALLERELLYSAEGHATGTECQIAYAELDQERVVLTFLSEAEIRQQATLLCERLGLTVRDNINRQEVIDLVAQACQVIIEQEGGESKSDRAKQASALRFLLEGFVANREHIHTVNNNTFSMERFNFRNLQEAASYARRGANSAVLKRVEYYCHHELLRDGNVLVDTPGIDAPVKKDAELTYAKIENPDTSAVVCVLKPAAAGDMTTEETELLEKTKSNPGIRDRVFYVFNRIDETWYNTQLRQRLERLLQEQFRDSSRVYKTSGLLGFFGSQLKVAGRGDRFGLDTLFAASQVERQTEGQEETPQFVSEFNRYCASSGKLPADRFRIDVKSYESPNENYVRILSETGSPLIEQLIKDSGIEEFRTAITRYLTTEKRPLLLSNLADDLQPLSISLKKSYVEAWQHLGSQPQDINAIKEQELRQLSKELKQVGDRFRQDIEQTVNEAVASDGNLALENSFSRLKTRMVLRLDELLNTFSVGEVHKRAQASHKRHSVVPLLGILAEAFYYLADGLEEVLVDASQEVIATFFQALNDRVHQQDYYRNLYRLLGNDGGIEASLIRLQQKVSDALVNEARTECDRYVRERPEFYTEGTSSMWQLRQTLQQACRGYDYQNMVEAEPAIRQLLKLDFEQKVKETVLRTFRQTINQTLNVHLLQNAADQADVILQQYDQARAYLAQVLDKEAEEKIRSNQRNQAEIEQKIAIYNQAIAGINACLEMMQLDRKKLPEISKNDLAIVPVEVSPVAESEEEAIEAEVIEAIEFVEV</sequence>
<proteinExistence type="predicted"/>
<dbReference type="InterPro" id="IPR027417">
    <property type="entry name" value="P-loop_NTPase"/>
</dbReference>
<feature type="domain" description="Dynamin N-terminal" evidence="6">
    <location>
        <begin position="50"/>
        <end position="292"/>
    </location>
</feature>
<evidence type="ECO:0000259" key="6">
    <source>
        <dbReference type="Pfam" id="PF00350"/>
    </source>
</evidence>
<evidence type="ECO:0000256" key="4">
    <source>
        <dbReference type="ARBA" id="ARBA00023134"/>
    </source>
</evidence>
<evidence type="ECO:0000256" key="2">
    <source>
        <dbReference type="ARBA" id="ARBA00022741"/>
    </source>
</evidence>
<reference evidence="7" key="1">
    <citation type="submission" date="2021-05" db="EMBL/GenBank/DDBJ databases">
        <authorList>
            <person name="Pietrasiak N."/>
            <person name="Ward R."/>
            <person name="Stajich J.E."/>
            <person name="Kurbessoian T."/>
        </authorList>
    </citation>
    <scope>NUCLEOTIDE SEQUENCE</scope>
    <source>
        <strain evidence="7">UHER 2000/2452</strain>
    </source>
</reference>
<dbReference type="Proteomes" id="UP000757435">
    <property type="component" value="Unassembled WGS sequence"/>
</dbReference>
<reference evidence="7" key="2">
    <citation type="journal article" date="2022" name="Microbiol. Resour. Announc.">
        <title>Metagenome Sequencing to Explore Phylogenomics of Terrestrial Cyanobacteria.</title>
        <authorList>
            <person name="Ward R.D."/>
            <person name="Stajich J.E."/>
            <person name="Johansen J.R."/>
            <person name="Huntemann M."/>
            <person name="Clum A."/>
            <person name="Foster B."/>
            <person name="Foster B."/>
            <person name="Roux S."/>
            <person name="Palaniappan K."/>
            <person name="Varghese N."/>
            <person name="Mukherjee S."/>
            <person name="Reddy T.B.K."/>
            <person name="Daum C."/>
            <person name="Copeland A."/>
            <person name="Chen I.A."/>
            <person name="Ivanova N.N."/>
            <person name="Kyrpides N.C."/>
            <person name="Shapiro N."/>
            <person name="Eloe-Fadrosh E.A."/>
            <person name="Pietrasiak N."/>
        </authorList>
    </citation>
    <scope>NUCLEOTIDE SEQUENCE</scope>
    <source>
        <strain evidence="7">UHER 2000/2452</strain>
    </source>
</reference>
<keyword evidence="2" id="KW-0547">Nucleotide-binding</keyword>
<dbReference type="EMBL" id="JAHHHD010000001">
    <property type="protein sequence ID" value="MBW4657166.1"/>
    <property type="molecule type" value="Genomic_DNA"/>
</dbReference>
<dbReference type="GO" id="GO:0005525">
    <property type="term" value="F:GTP binding"/>
    <property type="evidence" value="ECO:0007669"/>
    <property type="project" value="UniProtKB-KW"/>
</dbReference>
<keyword evidence="5" id="KW-0472">Membrane</keyword>
<dbReference type="PANTHER" id="PTHR10465">
    <property type="entry name" value="TRANSMEMBRANE GTPASE FZO1"/>
    <property type="match status" value="1"/>
</dbReference>
<comment type="subcellular location">
    <subcellularLocation>
        <location evidence="1">Membrane</location>
    </subcellularLocation>
</comment>
<dbReference type="GO" id="GO:0016020">
    <property type="term" value="C:membrane"/>
    <property type="evidence" value="ECO:0007669"/>
    <property type="project" value="UniProtKB-SubCell"/>
</dbReference>